<protein>
    <submittedName>
        <fullName evidence="2">Uncharacterized protein</fullName>
    </submittedName>
</protein>
<reference evidence="2" key="1">
    <citation type="submission" date="2019-10" db="EMBL/GenBank/DDBJ databases">
        <title>The sequence and de novo assembly of the wild yak genome.</title>
        <authorList>
            <person name="Liu Y."/>
        </authorList>
    </citation>
    <scope>NUCLEOTIDE SEQUENCE [LARGE SCALE GENOMIC DNA]</scope>
    <source>
        <strain evidence="2">WY2019</strain>
    </source>
</reference>
<evidence type="ECO:0000313" key="3">
    <source>
        <dbReference type="Proteomes" id="UP000322234"/>
    </source>
</evidence>
<sequence>MNQERASSQSAIAAAQGPDLTPKNSCIHSWSLPDLQQNLAYTGLAGESDGESPEDPSSLPLVGGAHGEARTDLRMAQGPGVPVASRGQLESVSDESKRK</sequence>
<dbReference type="EMBL" id="VBQZ03000014">
    <property type="protein sequence ID" value="MXQ82897.1"/>
    <property type="molecule type" value="Genomic_DNA"/>
</dbReference>
<feature type="region of interest" description="Disordered" evidence="1">
    <location>
        <begin position="1"/>
        <end position="28"/>
    </location>
</feature>
<dbReference type="AlphaFoldDB" id="A0A6B0R1P0"/>
<proteinExistence type="predicted"/>
<gene>
    <name evidence="2" type="ORF">E5288_WYG022684</name>
</gene>
<keyword evidence="3" id="KW-1185">Reference proteome</keyword>
<comment type="caution">
    <text evidence="2">The sequence shown here is derived from an EMBL/GenBank/DDBJ whole genome shotgun (WGS) entry which is preliminary data.</text>
</comment>
<evidence type="ECO:0000256" key="1">
    <source>
        <dbReference type="SAM" id="MobiDB-lite"/>
    </source>
</evidence>
<organism evidence="2 3">
    <name type="scientific">Bos mutus</name>
    <name type="common">wild yak</name>
    <dbReference type="NCBI Taxonomy" id="72004"/>
    <lineage>
        <taxon>Eukaryota</taxon>
        <taxon>Metazoa</taxon>
        <taxon>Chordata</taxon>
        <taxon>Craniata</taxon>
        <taxon>Vertebrata</taxon>
        <taxon>Euteleostomi</taxon>
        <taxon>Mammalia</taxon>
        <taxon>Eutheria</taxon>
        <taxon>Laurasiatheria</taxon>
        <taxon>Artiodactyla</taxon>
        <taxon>Ruminantia</taxon>
        <taxon>Pecora</taxon>
        <taxon>Bovidae</taxon>
        <taxon>Bovinae</taxon>
        <taxon>Bos</taxon>
    </lineage>
</organism>
<accession>A0A6B0R1P0</accession>
<feature type="compositionally biased region" description="Low complexity" evidence="1">
    <location>
        <begin position="1"/>
        <end position="16"/>
    </location>
</feature>
<name>A0A6B0R1P0_9CETA</name>
<feature type="region of interest" description="Disordered" evidence="1">
    <location>
        <begin position="43"/>
        <end position="99"/>
    </location>
</feature>
<dbReference type="Proteomes" id="UP000322234">
    <property type="component" value="Unassembled WGS sequence"/>
</dbReference>
<evidence type="ECO:0000313" key="2">
    <source>
        <dbReference type="EMBL" id="MXQ82897.1"/>
    </source>
</evidence>